<dbReference type="OrthoDB" id="391538at2"/>
<gene>
    <name evidence="14" type="ORF">BCL74_1687</name>
</gene>
<dbReference type="AlphaFoldDB" id="A0A420WSL8"/>
<evidence type="ECO:0000256" key="10">
    <source>
        <dbReference type="ARBA" id="ARBA00022989"/>
    </source>
</evidence>
<feature type="transmembrane region" description="Helical" evidence="12">
    <location>
        <begin position="89"/>
        <end position="105"/>
    </location>
</feature>
<dbReference type="GO" id="GO:0030007">
    <property type="term" value="P:intracellular potassium ion homeostasis"/>
    <property type="evidence" value="ECO:0007669"/>
    <property type="project" value="TreeGrafter"/>
</dbReference>
<dbReference type="Pfam" id="PF13246">
    <property type="entry name" value="Cation_ATPase"/>
    <property type="match status" value="1"/>
</dbReference>
<accession>A0A420WSL8</accession>
<feature type="transmembrane region" description="Helical" evidence="12">
    <location>
        <begin position="253"/>
        <end position="271"/>
    </location>
</feature>
<keyword evidence="10 12" id="KW-1133">Transmembrane helix</keyword>
<dbReference type="SFLD" id="SFLDS00003">
    <property type="entry name" value="Haloacid_Dehalogenase"/>
    <property type="match status" value="1"/>
</dbReference>
<dbReference type="Pfam" id="PF00690">
    <property type="entry name" value="Cation_ATPase_N"/>
    <property type="match status" value="1"/>
</dbReference>
<evidence type="ECO:0000256" key="5">
    <source>
        <dbReference type="ARBA" id="ARBA00022692"/>
    </source>
</evidence>
<dbReference type="FunFam" id="2.70.150.10:FF:000160">
    <property type="entry name" value="Sarcoplasmic/endoplasmic reticulum calcium ATPase 1"/>
    <property type="match status" value="1"/>
</dbReference>
<dbReference type="PANTHER" id="PTHR43294">
    <property type="entry name" value="SODIUM/POTASSIUM-TRANSPORTING ATPASE SUBUNIT ALPHA"/>
    <property type="match status" value="1"/>
</dbReference>
<dbReference type="NCBIfam" id="TIGR01494">
    <property type="entry name" value="ATPase_P-type"/>
    <property type="match status" value="3"/>
</dbReference>
<evidence type="ECO:0000256" key="11">
    <source>
        <dbReference type="ARBA" id="ARBA00023136"/>
    </source>
</evidence>
<evidence type="ECO:0000256" key="1">
    <source>
        <dbReference type="ARBA" id="ARBA00004651"/>
    </source>
</evidence>
<dbReference type="InterPro" id="IPR036412">
    <property type="entry name" value="HAD-like_sf"/>
</dbReference>
<dbReference type="PRINTS" id="PR00119">
    <property type="entry name" value="CATATPASE"/>
</dbReference>
<dbReference type="InterPro" id="IPR059000">
    <property type="entry name" value="ATPase_P-type_domA"/>
</dbReference>
<dbReference type="GO" id="GO:0006883">
    <property type="term" value="P:intracellular sodium ion homeostasis"/>
    <property type="evidence" value="ECO:0007669"/>
    <property type="project" value="TreeGrafter"/>
</dbReference>
<dbReference type="GO" id="GO:0005391">
    <property type="term" value="F:P-type sodium:potassium-exchanging transporter activity"/>
    <property type="evidence" value="ECO:0007669"/>
    <property type="project" value="TreeGrafter"/>
</dbReference>
<dbReference type="GO" id="GO:1902600">
    <property type="term" value="P:proton transmembrane transport"/>
    <property type="evidence" value="ECO:0007669"/>
    <property type="project" value="TreeGrafter"/>
</dbReference>
<evidence type="ECO:0000256" key="7">
    <source>
        <dbReference type="ARBA" id="ARBA00022840"/>
    </source>
</evidence>
<dbReference type="SUPFAM" id="SSF81665">
    <property type="entry name" value="Calcium ATPase, transmembrane domain M"/>
    <property type="match status" value="1"/>
</dbReference>
<dbReference type="GO" id="GO:0005886">
    <property type="term" value="C:plasma membrane"/>
    <property type="evidence" value="ECO:0007669"/>
    <property type="project" value="UniProtKB-SubCell"/>
</dbReference>
<proteinExistence type="inferred from homology"/>
<feature type="transmembrane region" description="Helical" evidence="12">
    <location>
        <begin position="728"/>
        <end position="749"/>
    </location>
</feature>
<keyword evidence="7" id="KW-0067">ATP-binding</keyword>
<keyword evidence="11 12" id="KW-0472">Membrane</keyword>
<dbReference type="InterPro" id="IPR004014">
    <property type="entry name" value="ATPase_P-typ_cation-transptr_N"/>
</dbReference>
<dbReference type="InterPro" id="IPR008250">
    <property type="entry name" value="ATPase_P-typ_transduc_dom_A_sf"/>
</dbReference>
<feature type="transmembrane region" description="Helical" evidence="12">
    <location>
        <begin position="697"/>
        <end position="722"/>
    </location>
</feature>
<comment type="subcellular location">
    <subcellularLocation>
        <location evidence="1">Cell membrane</location>
        <topology evidence="1">Multi-pass membrane protein</topology>
    </subcellularLocation>
</comment>
<reference evidence="14 15" key="1">
    <citation type="submission" date="2018-10" db="EMBL/GenBank/DDBJ databases">
        <title>Comparative analysis of microorganisms from saline springs in Andes Mountain Range, Colombia.</title>
        <authorList>
            <person name="Rubin E."/>
        </authorList>
    </citation>
    <scope>NUCLEOTIDE SEQUENCE [LARGE SCALE GENOMIC DNA]</scope>
    <source>
        <strain evidence="14 15">USBA 36</strain>
    </source>
</reference>
<keyword evidence="8" id="KW-0460">Magnesium</keyword>
<keyword evidence="4" id="KW-0597">Phosphoprotein</keyword>
<feature type="transmembrane region" description="Helical" evidence="12">
    <location>
        <begin position="58"/>
        <end position="83"/>
    </location>
</feature>
<protein>
    <submittedName>
        <fullName evidence="14">P-type E1-E2 ATPase</fullName>
    </submittedName>
</protein>
<dbReference type="SUPFAM" id="SSF81660">
    <property type="entry name" value="Metal cation-transporting ATPase, ATP-binding domain N"/>
    <property type="match status" value="1"/>
</dbReference>
<dbReference type="PANTHER" id="PTHR43294:SF21">
    <property type="entry name" value="CATION TRANSPORTING ATPASE"/>
    <property type="match status" value="1"/>
</dbReference>
<dbReference type="SMART" id="SM00831">
    <property type="entry name" value="Cation_ATPase_N"/>
    <property type="match status" value="1"/>
</dbReference>
<dbReference type="SFLD" id="SFLDG00002">
    <property type="entry name" value="C1.7:_P-type_atpase_like"/>
    <property type="match status" value="1"/>
</dbReference>
<dbReference type="InterPro" id="IPR001757">
    <property type="entry name" value="P_typ_ATPase"/>
</dbReference>
<dbReference type="Gene3D" id="3.40.50.1000">
    <property type="entry name" value="HAD superfamily/HAD-like"/>
    <property type="match status" value="1"/>
</dbReference>
<evidence type="ECO:0000256" key="3">
    <source>
        <dbReference type="ARBA" id="ARBA00022475"/>
    </source>
</evidence>
<feature type="transmembrane region" description="Helical" evidence="12">
    <location>
        <begin position="869"/>
        <end position="887"/>
    </location>
</feature>
<dbReference type="RefSeq" id="WP_121218986.1">
    <property type="nucleotide sequence ID" value="NZ_RBIG01000001.1"/>
</dbReference>
<feature type="domain" description="Cation-transporting P-type ATPase N-terminal" evidence="13">
    <location>
        <begin position="12"/>
        <end position="85"/>
    </location>
</feature>
<dbReference type="Pfam" id="PF00689">
    <property type="entry name" value="Cation_ATPase_C"/>
    <property type="match status" value="1"/>
</dbReference>
<feature type="transmembrane region" description="Helical" evidence="12">
    <location>
        <begin position="804"/>
        <end position="821"/>
    </location>
</feature>
<sequence>MQDAATPQEALPWHALEATAALDRLATDRHGLSAAEAQSRLATYGPNRLPKAARRGPLIRFLAQFHNLLIYVLLAAAVVTVWLDHVSDALVILAVVLLNALIGFVQEGRAEKALDAIRGMIDPQATVLRDGHRHAIPADQIVPGDIVIVEAGDRIPADLRLIRARGLKIDEAVLTGESVAADKAVGPVGEGVALGDRHSMSYSGTFVAAGMGVGVVTATGARTELGHISTLIGRVETLKTPLIRQMDGFARHLTYAILAVSAAAFLFAHYLRGYSADDAFMTVVGLAVAAIPEGLPAIMTITLAIGVQRMAARNAIIRRLPAVETLGSVSVICTDKTGTLTRNEMMAQAIVTAGGECEVTGAGYSPHGDFRTMGSEIEPTRHPLLMELVRAALLCNDAEIREDSEGWHATGDPMEAALVALAAKAGLDTALVRKQFPRTDEIPFDAQHRFMATLHHSHEDDGFILIKGAPEDVIAMCALERHADGDKPLNRAAWHSGAEELAARGHRVLAFAVKPARQGQQDLSFGDVDSDAVLLGFVGFIDPPRSEAVKAIADCHRAGIRVAMITGDHAATAREIARQIGLSEHPKLLTGADIDKLDEKALIAAAHDACVFARTTPEHKLRLVSALQADGHIVSMTGDGVNDAPALTRADVGVAMGRKGSEAAKESAEMVLADDNFASIVAAVREGRTVYDNLMKVIAWTLPTNGGEALTILGALALGLTLPITPVQILWINMVTAVALGLTLAFEPTEEGTMRRPPRRPGQPILTGDLLWRVLFVSLLVVAGAFGLFYWAESQGRPVAEARTLAVNAIVAMEAFYLFSVRYAHGTAFTPRGFLGMPAILIGIATVAAAQAAFTYLPFLQAVFDTRPLSLLDGLAVIGVGVALLVATEAEKRVRFTVTRRQARERS</sequence>
<dbReference type="InterPro" id="IPR023299">
    <property type="entry name" value="ATPase_P-typ_cyto_dom_N"/>
</dbReference>
<dbReference type="Proteomes" id="UP000277424">
    <property type="component" value="Unassembled WGS sequence"/>
</dbReference>
<dbReference type="InterPro" id="IPR050510">
    <property type="entry name" value="Cation_transp_ATPase_P-type"/>
</dbReference>
<dbReference type="Gene3D" id="2.70.150.10">
    <property type="entry name" value="Calcium-transporting ATPase, cytoplasmic transduction domain A"/>
    <property type="match status" value="1"/>
</dbReference>
<dbReference type="SUPFAM" id="SSF56784">
    <property type="entry name" value="HAD-like"/>
    <property type="match status" value="1"/>
</dbReference>
<feature type="transmembrane region" description="Helical" evidence="12">
    <location>
        <begin position="833"/>
        <end position="857"/>
    </location>
</feature>
<dbReference type="Gene3D" id="1.20.1110.10">
    <property type="entry name" value="Calcium-transporting ATPase, transmembrane domain"/>
    <property type="match status" value="1"/>
</dbReference>
<organism evidence="14 15">
    <name type="scientific">Oceanibaculum indicum</name>
    <dbReference type="NCBI Taxonomy" id="526216"/>
    <lineage>
        <taxon>Bacteria</taxon>
        <taxon>Pseudomonadati</taxon>
        <taxon>Pseudomonadota</taxon>
        <taxon>Alphaproteobacteria</taxon>
        <taxon>Rhodospirillales</taxon>
        <taxon>Oceanibaculaceae</taxon>
        <taxon>Oceanibaculum</taxon>
    </lineage>
</organism>
<keyword evidence="9" id="KW-1278">Translocase</keyword>
<dbReference type="GO" id="GO:0036376">
    <property type="term" value="P:sodium ion export across plasma membrane"/>
    <property type="evidence" value="ECO:0007669"/>
    <property type="project" value="TreeGrafter"/>
</dbReference>
<dbReference type="GO" id="GO:1990573">
    <property type="term" value="P:potassium ion import across plasma membrane"/>
    <property type="evidence" value="ECO:0007669"/>
    <property type="project" value="TreeGrafter"/>
</dbReference>
<comment type="similarity">
    <text evidence="2">Belongs to the cation transport ATPase (P-type) (TC 3.A.3) family. Type IIA subfamily.</text>
</comment>
<evidence type="ECO:0000259" key="13">
    <source>
        <dbReference type="SMART" id="SM00831"/>
    </source>
</evidence>
<feature type="transmembrane region" description="Helical" evidence="12">
    <location>
        <begin position="770"/>
        <end position="792"/>
    </location>
</feature>
<feature type="transmembrane region" description="Helical" evidence="12">
    <location>
        <begin position="283"/>
        <end position="307"/>
    </location>
</feature>
<dbReference type="PRINTS" id="PR00120">
    <property type="entry name" value="HATPASE"/>
</dbReference>
<dbReference type="GO" id="GO:0016887">
    <property type="term" value="F:ATP hydrolysis activity"/>
    <property type="evidence" value="ECO:0007669"/>
    <property type="project" value="InterPro"/>
</dbReference>
<evidence type="ECO:0000256" key="12">
    <source>
        <dbReference type="SAM" id="Phobius"/>
    </source>
</evidence>
<dbReference type="InterPro" id="IPR023298">
    <property type="entry name" value="ATPase_P-typ_TM_dom_sf"/>
</dbReference>
<dbReference type="EMBL" id="RBIG01000001">
    <property type="protein sequence ID" value="RKQ73895.1"/>
    <property type="molecule type" value="Genomic_DNA"/>
</dbReference>
<dbReference type="SFLD" id="SFLDF00027">
    <property type="entry name" value="p-type_atpase"/>
    <property type="match status" value="1"/>
</dbReference>
<dbReference type="SUPFAM" id="SSF81653">
    <property type="entry name" value="Calcium ATPase, transduction domain A"/>
    <property type="match status" value="1"/>
</dbReference>
<evidence type="ECO:0000256" key="2">
    <source>
        <dbReference type="ARBA" id="ARBA00005675"/>
    </source>
</evidence>
<dbReference type="GO" id="GO:0005524">
    <property type="term" value="F:ATP binding"/>
    <property type="evidence" value="ECO:0007669"/>
    <property type="project" value="UniProtKB-KW"/>
</dbReference>
<dbReference type="InterPro" id="IPR023214">
    <property type="entry name" value="HAD_sf"/>
</dbReference>
<keyword evidence="5 12" id="KW-0812">Transmembrane</keyword>
<evidence type="ECO:0000313" key="14">
    <source>
        <dbReference type="EMBL" id="RKQ73895.1"/>
    </source>
</evidence>
<name>A0A420WSL8_9PROT</name>
<dbReference type="Gene3D" id="3.40.1110.10">
    <property type="entry name" value="Calcium-transporting ATPase, cytoplasmic domain N"/>
    <property type="match status" value="1"/>
</dbReference>
<dbReference type="InterPro" id="IPR006068">
    <property type="entry name" value="ATPase_P-typ_cation-transptr_C"/>
</dbReference>
<dbReference type="PROSITE" id="PS00154">
    <property type="entry name" value="ATPASE_E1_E2"/>
    <property type="match status" value="1"/>
</dbReference>
<keyword evidence="3" id="KW-1003">Cell membrane</keyword>
<comment type="caution">
    <text evidence="14">The sequence shown here is derived from an EMBL/GenBank/DDBJ whole genome shotgun (WGS) entry which is preliminary data.</text>
</comment>
<evidence type="ECO:0000256" key="8">
    <source>
        <dbReference type="ARBA" id="ARBA00022842"/>
    </source>
</evidence>
<evidence type="ECO:0000256" key="6">
    <source>
        <dbReference type="ARBA" id="ARBA00022741"/>
    </source>
</evidence>
<evidence type="ECO:0000256" key="4">
    <source>
        <dbReference type="ARBA" id="ARBA00022553"/>
    </source>
</evidence>
<keyword evidence="6" id="KW-0547">Nucleotide-binding</keyword>
<evidence type="ECO:0000313" key="15">
    <source>
        <dbReference type="Proteomes" id="UP000277424"/>
    </source>
</evidence>
<dbReference type="InterPro" id="IPR018303">
    <property type="entry name" value="ATPase_P-typ_P_site"/>
</dbReference>
<dbReference type="Pfam" id="PF00122">
    <property type="entry name" value="E1-E2_ATPase"/>
    <property type="match status" value="1"/>
</dbReference>
<dbReference type="InterPro" id="IPR044492">
    <property type="entry name" value="P_typ_ATPase_HD_dom"/>
</dbReference>
<evidence type="ECO:0000256" key="9">
    <source>
        <dbReference type="ARBA" id="ARBA00022967"/>
    </source>
</evidence>